<evidence type="ECO:0000256" key="1">
    <source>
        <dbReference type="ARBA" id="ARBA00043967"/>
    </source>
</evidence>
<dbReference type="PANTHER" id="PTHR30508">
    <property type="entry name" value="FES CLUSTER ASSEMBLY PROTEIN SUF"/>
    <property type="match status" value="1"/>
</dbReference>
<dbReference type="AlphaFoldDB" id="A0A1I7FK79"/>
<evidence type="ECO:0000259" key="3">
    <source>
        <dbReference type="Pfam" id="PF19295"/>
    </source>
</evidence>
<organism evidence="4 5">
    <name type="scientific">Alicyclobacillus macrosporangiidus</name>
    <dbReference type="NCBI Taxonomy" id="392015"/>
    <lineage>
        <taxon>Bacteria</taxon>
        <taxon>Bacillati</taxon>
        <taxon>Bacillota</taxon>
        <taxon>Bacilli</taxon>
        <taxon>Bacillales</taxon>
        <taxon>Alicyclobacillaceae</taxon>
        <taxon>Alicyclobacillus</taxon>
    </lineage>
</organism>
<proteinExistence type="inferred from homology"/>
<evidence type="ECO:0000259" key="2">
    <source>
        <dbReference type="Pfam" id="PF01458"/>
    </source>
</evidence>
<dbReference type="Pfam" id="PF01458">
    <property type="entry name" value="SUFBD_core"/>
    <property type="match status" value="1"/>
</dbReference>
<comment type="similarity">
    <text evidence="1">Belongs to the iron-sulfur cluster assembly SufBD family.</text>
</comment>
<feature type="domain" description="SUF system FeS cluster assembly SufBD N-terminal" evidence="3">
    <location>
        <begin position="78"/>
        <end position="162"/>
    </location>
</feature>
<dbReference type="InterPro" id="IPR055346">
    <property type="entry name" value="Fe-S_cluster_assembly_SufBD"/>
</dbReference>
<dbReference type="RefSeq" id="WP_074948854.1">
    <property type="nucleotide sequence ID" value="NZ_FPBV01000001.1"/>
</dbReference>
<dbReference type="InterPro" id="IPR037284">
    <property type="entry name" value="SUF_FeS_clus_asmbl_SufBD_sf"/>
</dbReference>
<reference evidence="5" key="1">
    <citation type="submission" date="2016-10" db="EMBL/GenBank/DDBJ databases">
        <authorList>
            <person name="Varghese N."/>
        </authorList>
    </citation>
    <scope>NUCLEOTIDE SEQUENCE [LARGE SCALE GENOMIC DNA]</scope>
    <source>
        <strain evidence="5">DSM 17980</strain>
    </source>
</reference>
<protein>
    <submittedName>
        <fullName evidence="4">Fe-S cluster assembly protein SufD</fullName>
    </submittedName>
</protein>
<dbReference type="Pfam" id="PF19295">
    <property type="entry name" value="SufBD_N"/>
    <property type="match status" value="1"/>
</dbReference>
<gene>
    <name evidence="4" type="ORF">SAMN05421543_101305</name>
</gene>
<dbReference type="GO" id="GO:0016226">
    <property type="term" value="P:iron-sulfur cluster assembly"/>
    <property type="evidence" value="ECO:0007669"/>
    <property type="project" value="InterPro"/>
</dbReference>
<evidence type="ECO:0000313" key="4">
    <source>
        <dbReference type="EMBL" id="SFU36590.1"/>
    </source>
</evidence>
<sequence length="428" mass="46195">MAEQTTTIVSVTAEALSVRYVEPDWLRKMRAGAWEIFQAAPSPKLEKTDLRDRSWDIGPYADEPGSPSEEAEALVGELAGQAYVHVRNGVAVAVHLPEALAAQGVVMTDLHTAVRDHADLVKAHLGTVVKPDEGKWAALNAALWHGGIFVYVPRNVVVDTPVHFVYEETGQAAGGAPRALVVADEHSALSYVEVFLTAGSQPDKVHTGVTEVIAKTGAKVTAAAVGGYRKGPANFSVRRAHIGNDASVDWVFADIGDGFSVVLLESDLAGDGSASTVQGIGIGTGRQHLDLTASVLHHGRYSTSDIQLHGAMKDRANAIYRSSTHIFKGAVGAGSEQHDRMLMLDKRARADAIPMLLIDENDVQRCGHAASVGRIDQNQVYYLMSRGIPRSEATKMIIWGYLEPTVQRIPSEVVRTHLVRRIDRELEA</sequence>
<evidence type="ECO:0000313" key="5">
    <source>
        <dbReference type="Proteomes" id="UP000183508"/>
    </source>
</evidence>
<dbReference type="EMBL" id="FPBV01000001">
    <property type="protein sequence ID" value="SFU36590.1"/>
    <property type="molecule type" value="Genomic_DNA"/>
</dbReference>
<dbReference type="SUPFAM" id="SSF101960">
    <property type="entry name" value="Stabilizer of iron transporter SufD"/>
    <property type="match status" value="1"/>
</dbReference>
<dbReference type="STRING" id="392015.SAMN05421543_101305"/>
<dbReference type="Proteomes" id="UP000183508">
    <property type="component" value="Unassembled WGS sequence"/>
</dbReference>
<name>A0A1I7FK79_9BACL</name>
<feature type="domain" description="SUF system FeS cluster assembly SufBD core" evidence="2">
    <location>
        <begin position="171"/>
        <end position="400"/>
    </location>
</feature>
<accession>A0A1I7FK79</accession>
<dbReference type="InterPro" id="IPR045595">
    <property type="entry name" value="SufBD_N"/>
</dbReference>
<dbReference type="eggNOG" id="COG0719">
    <property type="taxonomic scope" value="Bacteria"/>
</dbReference>
<dbReference type="InterPro" id="IPR000825">
    <property type="entry name" value="SUF_FeS_clus_asmbl_SufBD_core"/>
</dbReference>
<dbReference type="PANTHER" id="PTHR30508:SF1">
    <property type="entry name" value="UPF0051 PROTEIN ABCI8, CHLOROPLASTIC-RELATED"/>
    <property type="match status" value="1"/>
</dbReference>
<keyword evidence="5" id="KW-1185">Reference proteome</keyword>